<dbReference type="GO" id="GO:0003676">
    <property type="term" value="F:nucleic acid binding"/>
    <property type="evidence" value="ECO:0007669"/>
    <property type="project" value="InterPro"/>
</dbReference>
<gene>
    <name evidence="6" type="ORF">CKO42_20220</name>
</gene>
<keyword evidence="2" id="KW-0378">Hydrolase</keyword>
<dbReference type="EMBL" id="NRRY01000046">
    <property type="protein sequence ID" value="MBK1620712.1"/>
    <property type="molecule type" value="Genomic_DNA"/>
</dbReference>
<evidence type="ECO:0000256" key="4">
    <source>
        <dbReference type="SAM" id="MobiDB-lite"/>
    </source>
</evidence>
<dbReference type="InterPro" id="IPR036397">
    <property type="entry name" value="RNaseH_sf"/>
</dbReference>
<reference evidence="6 7" key="1">
    <citation type="journal article" date="2020" name="Microorganisms">
        <title>Osmotic Adaptation and Compatible Solute Biosynthesis of Phototrophic Bacteria as Revealed from Genome Analyses.</title>
        <authorList>
            <person name="Imhoff J.F."/>
            <person name="Rahn T."/>
            <person name="Kunzel S."/>
            <person name="Keller A."/>
            <person name="Neulinger S.C."/>
        </authorList>
    </citation>
    <scope>NUCLEOTIDE SEQUENCE [LARGE SCALE GENOMIC DNA]</scope>
    <source>
        <strain evidence="6 7">DSM 25653</strain>
    </source>
</reference>
<evidence type="ECO:0000259" key="5">
    <source>
        <dbReference type="SMART" id="SM00479"/>
    </source>
</evidence>
<proteinExistence type="predicted"/>
<evidence type="ECO:0000256" key="3">
    <source>
        <dbReference type="ARBA" id="ARBA00022839"/>
    </source>
</evidence>
<dbReference type="SUPFAM" id="SSF53098">
    <property type="entry name" value="Ribonuclease H-like"/>
    <property type="match status" value="1"/>
</dbReference>
<keyword evidence="3" id="KW-0269">Exonuclease</keyword>
<dbReference type="GO" id="GO:0008408">
    <property type="term" value="F:3'-5' exonuclease activity"/>
    <property type="evidence" value="ECO:0007669"/>
    <property type="project" value="TreeGrafter"/>
</dbReference>
<sequence length="189" mass="21399">MPRTLYLDLETTGLNQHRDEILEIGLLDDDGQVLLDSLVRPQHHRHWLGAQTIHGIRPEDVEDAPTLETLRPQLIDLLTDAEVVIYNAEFEQGFLRTELAVAASLHCAMRAFAEVYGEPRSYRGYRWQKLQVAAAYIGYEWPGSAHRAVNDCQATRAIWHWLQRQPIPSAPPRTNRATATLQPAIDTGA</sequence>
<dbReference type="AlphaFoldDB" id="A0A9X0WBP1"/>
<dbReference type="GO" id="GO:0006259">
    <property type="term" value="P:DNA metabolic process"/>
    <property type="evidence" value="ECO:0007669"/>
    <property type="project" value="UniProtKB-ARBA"/>
</dbReference>
<dbReference type="Gene3D" id="3.30.420.10">
    <property type="entry name" value="Ribonuclease H-like superfamily/Ribonuclease H"/>
    <property type="match status" value="1"/>
</dbReference>
<evidence type="ECO:0000256" key="1">
    <source>
        <dbReference type="ARBA" id="ARBA00022722"/>
    </source>
</evidence>
<dbReference type="Pfam" id="PF00929">
    <property type="entry name" value="RNase_T"/>
    <property type="match status" value="1"/>
</dbReference>
<evidence type="ECO:0000313" key="6">
    <source>
        <dbReference type="EMBL" id="MBK1620712.1"/>
    </source>
</evidence>
<keyword evidence="7" id="KW-1185">Reference proteome</keyword>
<dbReference type="RefSeq" id="WP_200248009.1">
    <property type="nucleotide sequence ID" value="NZ_NRRY01000046.1"/>
</dbReference>
<dbReference type="SMART" id="SM00479">
    <property type="entry name" value="EXOIII"/>
    <property type="match status" value="1"/>
</dbReference>
<keyword evidence="1" id="KW-0540">Nuclease</keyword>
<dbReference type="InterPro" id="IPR013520">
    <property type="entry name" value="Ribonucl_H"/>
</dbReference>
<feature type="domain" description="Exonuclease" evidence="5">
    <location>
        <begin position="3"/>
        <end position="168"/>
    </location>
</feature>
<evidence type="ECO:0000256" key="2">
    <source>
        <dbReference type="ARBA" id="ARBA00022801"/>
    </source>
</evidence>
<accession>A0A9X0WBP1</accession>
<name>A0A9X0WBP1_9GAMM</name>
<protein>
    <submittedName>
        <fullName evidence="6">DNA polymerase III subunit epsilon</fullName>
    </submittedName>
</protein>
<dbReference type="PANTHER" id="PTHR30231:SF4">
    <property type="entry name" value="PROTEIN NEN2"/>
    <property type="match status" value="1"/>
</dbReference>
<dbReference type="CDD" id="cd06127">
    <property type="entry name" value="DEDDh"/>
    <property type="match status" value="1"/>
</dbReference>
<evidence type="ECO:0000313" key="7">
    <source>
        <dbReference type="Proteomes" id="UP001138768"/>
    </source>
</evidence>
<feature type="region of interest" description="Disordered" evidence="4">
    <location>
        <begin position="168"/>
        <end position="189"/>
    </location>
</feature>
<dbReference type="PANTHER" id="PTHR30231">
    <property type="entry name" value="DNA POLYMERASE III SUBUNIT EPSILON"/>
    <property type="match status" value="1"/>
</dbReference>
<dbReference type="InterPro" id="IPR012337">
    <property type="entry name" value="RNaseH-like_sf"/>
</dbReference>
<organism evidence="6 7">
    <name type="scientific">Lamprobacter modestohalophilus</name>
    <dbReference type="NCBI Taxonomy" id="1064514"/>
    <lineage>
        <taxon>Bacteria</taxon>
        <taxon>Pseudomonadati</taxon>
        <taxon>Pseudomonadota</taxon>
        <taxon>Gammaproteobacteria</taxon>
        <taxon>Chromatiales</taxon>
        <taxon>Chromatiaceae</taxon>
        <taxon>Lamprobacter</taxon>
    </lineage>
</organism>
<dbReference type="Proteomes" id="UP001138768">
    <property type="component" value="Unassembled WGS sequence"/>
</dbReference>
<comment type="caution">
    <text evidence="6">The sequence shown here is derived from an EMBL/GenBank/DDBJ whole genome shotgun (WGS) entry which is preliminary data.</text>
</comment>